<proteinExistence type="predicted"/>
<reference evidence="1" key="1">
    <citation type="submission" date="2014-11" db="EMBL/GenBank/DDBJ databases">
        <authorList>
            <person name="Amaro Gonzalez C."/>
        </authorList>
    </citation>
    <scope>NUCLEOTIDE SEQUENCE</scope>
</reference>
<accession>A0A0E9TPV8</accession>
<protein>
    <submittedName>
        <fullName evidence="1">Uncharacterized protein</fullName>
    </submittedName>
</protein>
<dbReference type="EMBL" id="GBXM01052848">
    <property type="protein sequence ID" value="JAH55729.1"/>
    <property type="molecule type" value="Transcribed_RNA"/>
</dbReference>
<name>A0A0E9TPV8_ANGAN</name>
<reference evidence="1" key="2">
    <citation type="journal article" date="2015" name="Fish Shellfish Immunol.">
        <title>Early steps in the European eel (Anguilla anguilla)-Vibrio vulnificus interaction in the gills: Role of the RtxA13 toxin.</title>
        <authorList>
            <person name="Callol A."/>
            <person name="Pajuelo D."/>
            <person name="Ebbesson L."/>
            <person name="Teles M."/>
            <person name="MacKenzie S."/>
            <person name="Amaro C."/>
        </authorList>
    </citation>
    <scope>NUCLEOTIDE SEQUENCE</scope>
</reference>
<organism evidence="1">
    <name type="scientific">Anguilla anguilla</name>
    <name type="common">European freshwater eel</name>
    <name type="synonym">Muraena anguilla</name>
    <dbReference type="NCBI Taxonomy" id="7936"/>
    <lineage>
        <taxon>Eukaryota</taxon>
        <taxon>Metazoa</taxon>
        <taxon>Chordata</taxon>
        <taxon>Craniata</taxon>
        <taxon>Vertebrata</taxon>
        <taxon>Euteleostomi</taxon>
        <taxon>Actinopterygii</taxon>
        <taxon>Neopterygii</taxon>
        <taxon>Teleostei</taxon>
        <taxon>Anguilliformes</taxon>
        <taxon>Anguillidae</taxon>
        <taxon>Anguilla</taxon>
    </lineage>
</organism>
<sequence length="88" mass="9926">MQHHRQAAQGHYSILCIYCQSMHLRIDTTFIEKVKLCGFPLRIQCFSHLPLFRNTIYQEAAAVESASGFANLFASASGACWWSRSCLG</sequence>
<evidence type="ECO:0000313" key="1">
    <source>
        <dbReference type="EMBL" id="JAH55729.1"/>
    </source>
</evidence>
<dbReference type="AlphaFoldDB" id="A0A0E9TPV8"/>